<dbReference type="STRING" id="106004.A0A1Y2FZW4"/>
<comment type="caution">
    <text evidence="2">The sequence shown here is derived from an EMBL/GenBank/DDBJ whole genome shotgun (WGS) entry which is preliminary data.</text>
</comment>
<feature type="chain" id="PRO_5011003746" description="Insulin-like growth factor binding protein" evidence="1">
    <location>
        <begin position="19"/>
        <end position="364"/>
    </location>
</feature>
<protein>
    <recommendedName>
        <fullName evidence="4">Insulin-like growth factor binding protein</fullName>
    </recommendedName>
</protein>
<evidence type="ECO:0000313" key="2">
    <source>
        <dbReference type="EMBL" id="ORY89076.1"/>
    </source>
</evidence>
<evidence type="ECO:0008006" key="4">
    <source>
        <dbReference type="Google" id="ProtNLM"/>
    </source>
</evidence>
<proteinExistence type="predicted"/>
<name>A0A1Y2FZW4_9BASI</name>
<dbReference type="InParanoid" id="A0A1Y2FZW4"/>
<dbReference type="EMBL" id="MCGR01000007">
    <property type="protein sequence ID" value="ORY89076.1"/>
    <property type="molecule type" value="Genomic_DNA"/>
</dbReference>
<evidence type="ECO:0000256" key="1">
    <source>
        <dbReference type="SAM" id="SignalP"/>
    </source>
</evidence>
<dbReference type="AlphaFoldDB" id="A0A1Y2FZW4"/>
<accession>A0A1Y2FZW4</accession>
<feature type="signal peptide" evidence="1">
    <location>
        <begin position="1"/>
        <end position="18"/>
    </location>
</feature>
<keyword evidence="1" id="KW-0732">Signal</keyword>
<dbReference type="Proteomes" id="UP000193467">
    <property type="component" value="Unassembled WGS sequence"/>
</dbReference>
<evidence type="ECO:0000313" key="3">
    <source>
        <dbReference type="Proteomes" id="UP000193467"/>
    </source>
</evidence>
<sequence length="364" mass="37502">MLLRLVSTTLAISALAAALPTAEFDKRATGAPRTCATGQYFLNSKCVSCTTLDSNASQCSASAGVTACATKYLTPSGTCSDPCPTGTYINGKACSPCDSLFVGSSECTASVATACSAPYYLSAGKCVSTCPATSYGSSTAPRACKTCSSAFGLNAQTCTESSITACRGRTHVSSDGLKCVGSCPTGTYVDSANTCAACPENALKCSVTAVLSCTEGFDPVGNTCVTSAPILTSRVLSRTVDLGLVMAATPLATSSNAQDLTEYGCYSFCAAQAHFSQQAYAFVYLADGQCSCPTSFYTHPEPVYKAGTAIVWDSFPTNYNPFMTFPATPPCQNAFWNGGQCEAIQYTSDGACFLTGTSTPCKKA</sequence>
<keyword evidence="3" id="KW-1185">Reference proteome</keyword>
<dbReference type="Gene3D" id="2.10.220.10">
    <property type="entry name" value="Hormone Receptor, Insulin-like Growth Factor Receptor 1, Chain A, domain 2"/>
    <property type="match status" value="2"/>
</dbReference>
<gene>
    <name evidence="2" type="ORF">BCR35DRAFT_329535</name>
</gene>
<dbReference type="OrthoDB" id="2533337at2759"/>
<reference evidence="2 3" key="1">
    <citation type="submission" date="2016-07" db="EMBL/GenBank/DDBJ databases">
        <title>Pervasive Adenine N6-methylation of Active Genes in Fungi.</title>
        <authorList>
            <consortium name="DOE Joint Genome Institute"/>
            <person name="Mondo S.J."/>
            <person name="Dannebaum R.O."/>
            <person name="Kuo R.C."/>
            <person name="Labutti K."/>
            <person name="Haridas S."/>
            <person name="Kuo A."/>
            <person name="Salamov A."/>
            <person name="Ahrendt S.R."/>
            <person name="Lipzen A."/>
            <person name="Sullivan W."/>
            <person name="Andreopoulos W.B."/>
            <person name="Clum A."/>
            <person name="Lindquist E."/>
            <person name="Daum C."/>
            <person name="Ramamoorthy G.K."/>
            <person name="Gryganskyi A."/>
            <person name="Culley D."/>
            <person name="Magnuson J.K."/>
            <person name="James T.Y."/>
            <person name="O'Malley M.A."/>
            <person name="Stajich J.E."/>
            <person name="Spatafora J.W."/>
            <person name="Visel A."/>
            <person name="Grigoriev I.V."/>
        </authorList>
    </citation>
    <scope>NUCLEOTIDE SEQUENCE [LARGE SCALE GENOMIC DNA]</scope>
    <source>
        <strain evidence="2 3">62-1032</strain>
    </source>
</reference>
<organism evidence="2 3">
    <name type="scientific">Leucosporidium creatinivorum</name>
    <dbReference type="NCBI Taxonomy" id="106004"/>
    <lineage>
        <taxon>Eukaryota</taxon>
        <taxon>Fungi</taxon>
        <taxon>Dikarya</taxon>
        <taxon>Basidiomycota</taxon>
        <taxon>Pucciniomycotina</taxon>
        <taxon>Microbotryomycetes</taxon>
        <taxon>Leucosporidiales</taxon>
        <taxon>Leucosporidium</taxon>
    </lineage>
</organism>
<dbReference type="SUPFAM" id="SSF57184">
    <property type="entry name" value="Growth factor receptor domain"/>
    <property type="match status" value="2"/>
</dbReference>
<dbReference type="InterPro" id="IPR009030">
    <property type="entry name" value="Growth_fac_rcpt_cys_sf"/>
</dbReference>